<proteinExistence type="predicted"/>
<evidence type="ECO:0000313" key="1">
    <source>
        <dbReference type="EMBL" id="KAJ8109150.1"/>
    </source>
</evidence>
<dbReference type="Proteomes" id="UP001153331">
    <property type="component" value="Unassembled WGS sequence"/>
</dbReference>
<comment type="caution">
    <text evidence="1">The sequence shown here is derived from an EMBL/GenBank/DDBJ whole genome shotgun (WGS) entry which is preliminary data.</text>
</comment>
<organism evidence="1 2">
    <name type="scientific">Boeremia exigua</name>
    <dbReference type="NCBI Taxonomy" id="749465"/>
    <lineage>
        <taxon>Eukaryota</taxon>
        <taxon>Fungi</taxon>
        <taxon>Dikarya</taxon>
        <taxon>Ascomycota</taxon>
        <taxon>Pezizomycotina</taxon>
        <taxon>Dothideomycetes</taxon>
        <taxon>Pleosporomycetidae</taxon>
        <taxon>Pleosporales</taxon>
        <taxon>Pleosporineae</taxon>
        <taxon>Didymellaceae</taxon>
        <taxon>Boeremia</taxon>
    </lineage>
</organism>
<evidence type="ECO:0000313" key="2">
    <source>
        <dbReference type="Proteomes" id="UP001153331"/>
    </source>
</evidence>
<name>A0ACC2I1L3_9PLEO</name>
<sequence length="124" mass="13367">METCRGKSGALQTEEKAGQLPLEPFSFSLETAPPGKTRSAKHLGQREHAGTSSLSEPWIADARWVYGEEWRVQLDAGGTTCITGRDNERAAEAPGSRLEQKGGASRKADRGLKKSAGWLACLLL</sequence>
<accession>A0ACC2I1L3</accession>
<gene>
    <name evidence="1" type="ORF">OPT61_g7673</name>
</gene>
<protein>
    <submittedName>
        <fullName evidence="1">Uncharacterized protein</fullName>
    </submittedName>
</protein>
<dbReference type="EMBL" id="JAPHNI010000649">
    <property type="protein sequence ID" value="KAJ8109150.1"/>
    <property type="molecule type" value="Genomic_DNA"/>
</dbReference>
<keyword evidence="2" id="KW-1185">Reference proteome</keyword>
<reference evidence="1" key="1">
    <citation type="submission" date="2022-11" db="EMBL/GenBank/DDBJ databases">
        <title>Genome Sequence of Boeremia exigua.</title>
        <authorList>
            <person name="Buettner E."/>
        </authorList>
    </citation>
    <scope>NUCLEOTIDE SEQUENCE</scope>
    <source>
        <strain evidence="1">CU02</strain>
    </source>
</reference>